<evidence type="ECO:0000313" key="2">
    <source>
        <dbReference type="Proteomes" id="UP001442841"/>
    </source>
</evidence>
<gene>
    <name evidence="1" type="ORF">AADG42_00560</name>
</gene>
<protein>
    <recommendedName>
        <fullName evidence="3">Immunity protein 35 domain-containing protein</fullName>
    </recommendedName>
</protein>
<sequence>MDSLTPLQSLHRLVARMGVLATNSAALLAFSDSGTARLIPDGIAYDDAGNGDVFIVRRPDGPDGERWVLFGGDWDLFGRIDLDEDADEFFRAGERGPGVPDWVGFSANGDLNHLRGETLGLFTWFDAGRWHQSGAILDRLAEPQDERHKQYWLAELDQLEPWHTPRMAYITTHVDADAAILRAQKPEGLFEKQGDVAAGVDLDAISRVLWNAAVADEVATDPARLTAHFRAVAARVRTQEPTDEQLAKAVETAMGVRRLLGGPLPLPLQPGPIEMVSESVSEEDAAALAQVHAVVRLWTEAAAAETAAEIPDSERRFYLYPFGLFARTSAGEIRLFGERPDRLVLVRAEPEPAERRRRAVPVTAIAPHLWPGDAKIDVPEWLPYAALVEGSGDRASHVLWTVRGRWRTREVGRVPEKVWPDEWQVVDGKAAPDGVLAATAALRPKTGLFGRRRAGADEADGVRRAVESFLSGQGVLAEGSPARYPQEIAVEPVARQYARAMTTIELHHRLTRQGAAAAIGMVLGVDIPAPGLPPRGMDPLALEELPVDDVDEATLAARLAEALGCSESEVRMRLRTQLNALRYAKPHNPGGRPPREALKAMGHYLGVPIDNDRLVAACRLAAEYGCWPRPVPADWDPLA</sequence>
<accession>A0ABZ3FIM5</accession>
<evidence type="ECO:0008006" key="3">
    <source>
        <dbReference type="Google" id="ProtNLM"/>
    </source>
</evidence>
<evidence type="ECO:0000313" key="1">
    <source>
        <dbReference type="EMBL" id="XAN05857.1"/>
    </source>
</evidence>
<organism evidence="1 2">
    <name type="scientific">Ammonicoccus fulvus</name>
    <dbReference type="NCBI Taxonomy" id="3138240"/>
    <lineage>
        <taxon>Bacteria</taxon>
        <taxon>Bacillati</taxon>
        <taxon>Actinomycetota</taxon>
        <taxon>Actinomycetes</taxon>
        <taxon>Propionibacteriales</taxon>
        <taxon>Propionibacteriaceae</taxon>
        <taxon>Ammonicoccus</taxon>
    </lineage>
</organism>
<dbReference type="Proteomes" id="UP001442841">
    <property type="component" value="Chromosome"/>
</dbReference>
<name>A0ABZ3FIM5_9ACTN</name>
<proteinExistence type="predicted"/>
<reference evidence="1 2" key="1">
    <citation type="submission" date="2024-04" db="EMBL/GenBank/DDBJ databases">
        <title>Isolation of an actinomycete strain from pig manure.</title>
        <authorList>
            <person name="Gong T."/>
            <person name="Yu Z."/>
            <person name="An M."/>
            <person name="Wei C."/>
            <person name="Yang W."/>
            <person name="Liu L."/>
        </authorList>
    </citation>
    <scope>NUCLEOTIDE SEQUENCE [LARGE SCALE GENOMIC DNA]</scope>
    <source>
        <strain evidence="1 2">ZF39</strain>
    </source>
</reference>
<dbReference type="RefSeq" id="WP_425307290.1">
    <property type="nucleotide sequence ID" value="NZ_CP154795.1"/>
</dbReference>
<keyword evidence="2" id="KW-1185">Reference proteome</keyword>
<dbReference type="EMBL" id="CP154795">
    <property type="protein sequence ID" value="XAN05857.1"/>
    <property type="molecule type" value="Genomic_DNA"/>
</dbReference>